<dbReference type="EMBL" id="BMQK01000001">
    <property type="protein sequence ID" value="GGQ39918.1"/>
    <property type="molecule type" value="Genomic_DNA"/>
</dbReference>
<evidence type="ECO:0000313" key="3">
    <source>
        <dbReference type="Proteomes" id="UP000620156"/>
    </source>
</evidence>
<feature type="region of interest" description="Disordered" evidence="1">
    <location>
        <begin position="27"/>
        <end position="119"/>
    </location>
</feature>
<evidence type="ECO:0000256" key="1">
    <source>
        <dbReference type="SAM" id="MobiDB-lite"/>
    </source>
</evidence>
<evidence type="ECO:0000313" key="2">
    <source>
        <dbReference type="EMBL" id="GGQ39918.1"/>
    </source>
</evidence>
<name>A0A918B998_9ACTN</name>
<gene>
    <name evidence="2" type="ORF">GCM10010145_04620</name>
</gene>
<reference evidence="2" key="2">
    <citation type="submission" date="2020-09" db="EMBL/GenBank/DDBJ databases">
        <authorList>
            <person name="Sun Q."/>
            <person name="Ohkuma M."/>
        </authorList>
    </citation>
    <scope>NUCLEOTIDE SEQUENCE</scope>
    <source>
        <strain evidence="2">JCM 3131</strain>
    </source>
</reference>
<comment type="caution">
    <text evidence="2">The sequence shown here is derived from an EMBL/GenBank/DDBJ whole genome shotgun (WGS) entry which is preliminary data.</text>
</comment>
<sequence>MAADSTTGSATEGPFLGGIFVRSYERFAPRDTGKSTKRPTVSNDTGSAPGPHGTGARPEGSVWKASTREPGTPRGTPRSRGTLTKDGKAVRDRPGRAPTDTGAVPVPVPAGYRARARQP</sequence>
<accession>A0A918B998</accession>
<reference evidence="2" key="1">
    <citation type="journal article" date="2014" name="Int. J. Syst. Evol. Microbiol.">
        <title>Complete genome sequence of Corynebacterium casei LMG S-19264T (=DSM 44701T), isolated from a smear-ripened cheese.</title>
        <authorList>
            <consortium name="US DOE Joint Genome Institute (JGI-PGF)"/>
            <person name="Walter F."/>
            <person name="Albersmeier A."/>
            <person name="Kalinowski J."/>
            <person name="Ruckert C."/>
        </authorList>
    </citation>
    <scope>NUCLEOTIDE SEQUENCE</scope>
    <source>
        <strain evidence="2">JCM 3131</strain>
    </source>
</reference>
<keyword evidence="3" id="KW-1185">Reference proteome</keyword>
<proteinExistence type="predicted"/>
<dbReference type="Proteomes" id="UP000620156">
    <property type="component" value="Unassembled WGS sequence"/>
</dbReference>
<dbReference type="AlphaFoldDB" id="A0A918B998"/>
<feature type="compositionally biased region" description="Basic and acidic residues" evidence="1">
    <location>
        <begin position="83"/>
        <end position="95"/>
    </location>
</feature>
<protein>
    <submittedName>
        <fullName evidence="2">Uncharacterized protein</fullName>
    </submittedName>
</protein>
<organism evidence="2 3">
    <name type="scientific">Streptomyces ruber</name>
    <dbReference type="NCBI Taxonomy" id="83378"/>
    <lineage>
        <taxon>Bacteria</taxon>
        <taxon>Bacillati</taxon>
        <taxon>Actinomycetota</taxon>
        <taxon>Actinomycetes</taxon>
        <taxon>Kitasatosporales</taxon>
        <taxon>Streptomycetaceae</taxon>
        <taxon>Streptomyces</taxon>
    </lineage>
</organism>